<keyword evidence="2" id="KW-0812">Transmembrane</keyword>
<keyword evidence="3" id="KW-0418">Kinase</keyword>
<dbReference type="EMBL" id="DYXM01000108">
    <property type="protein sequence ID" value="HJE90532.1"/>
    <property type="molecule type" value="Genomic_DNA"/>
</dbReference>
<feature type="transmembrane region" description="Helical" evidence="2">
    <location>
        <begin position="37"/>
        <end position="61"/>
    </location>
</feature>
<keyword evidence="3" id="KW-0808">Transferase</keyword>
<gene>
    <name evidence="3" type="ORF">K8V11_05945</name>
</gene>
<dbReference type="GO" id="GO:0004674">
    <property type="term" value="F:protein serine/threonine kinase activity"/>
    <property type="evidence" value="ECO:0007669"/>
    <property type="project" value="UniProtKB-KW"/>
</dbReference>
<protein>
    <submittedName>
        <fullName evidence="3">Serine/threonine protein kinase</fullName>
    </submittedName>
</protein>
<reference evidence="3" key="1">
    <citation type="journal article" date="2021" name="PeerJ">
        <title>Extensive microbial diversity within the chicken gut microbiome revealed by metagenomics and culture.</title>
        <authorList>
            <person name="Gilroy R."/>
            <person name="Ravi A."/>
            <person name="Getino M."/>
            <person name="Pursley I."/>
            <person name="Horton D.L."/>
            <person name="Alikhan N.F."/>
            <person name="Baker D."/>
            <person name="Gharbi K."/>
            <person name="Hall N."/>
            <person name="Watson M."/>
            <person name="Adriaenssens E.M."/>
            <person name="Foster-Nyarko E."/>
            <person name="Jarju S."/>
            <person name="Secka A."/>
            <person name="Antonio M."/>
            <person name="Oren A."/>
            <person name="Chaudhuri R.R."/>
            <person name="La Ragione R."/>
            <person name="Hildebrand F."/>
            <person name="Pallen M.J."/>
        </authorList>
    </citation>
    <scope>NUCLEOTIDE SEQUENCE</scope>
    <source>
        <strain evidence="3">ChiGjej1B1-18357</strain>
    </source>
</reference>
<comment type="caution">
    <text evidence="3">The sequence shown here is derived from an EMBL/GenBank/DDBJ whole genome shotgun (WGS) entry which is preliminary data.</text>
</comment>
<evidence type="ECO:0000313" key="4">
    <source>
        <dbReference type="Proteomes" id="UP000776650"/>
    </source>
</evidence>
<evidence type="ECO:0000256" key="1">
    <source>
        <dbReference type="SAM" id="MobiDB-lite"/>
    </source>
</evidence>
<evidence type="ECO:0000313" key="3">
    <source>
        <dbReference type="EMBL" id="HJE90532.1"/>
    </source>
</evidence>
<proteinExistence type="predicted"/>
<keyword evidence="3" id="KW-0723">Serine/threonine-protein kinase</keyword>
<keyword evidence="2" id="KW-0472">Membrane</keyword>
<reference evidence="3" key="2">
    <citation type="submission" date="2021-09" db="EMBL/GenBank/DDBJ databases">
        <authorList>
            <person name="Gilroy R."/>
        </authorList>
    </citation>
    <scope>NUCLEOTIDE SEQUENCE</scope>
    <source>
        <strain evidence="3">ChiGjej1B1-18357</strain>
    </source>
</reference>
<dbReference type="RefSeq" id="WP_303911650.1">
    <property type="nucleotide sequence ID" value="NZ_DYXM01000108.1"/>
</dbReference>
<keyword evidence="2" id="KW-1133">Transmembrane helix</keyword>
<evidence type="ECO:0000256" key="2">
    <source>
        <dbReference type="SAM" id="Phobius"/>
    </source>
</evidence>
<feature type="region of interest" description="Disordered" evidence="1">
    <location>
        <begin position="77"/>
        <end position="105"/>
    </location>
</feature>
<dbReference type="AlphaFoldDB" id="A0A921F3I4"/>
<dbReference type="Proteomes" id="UP000776650">
    <property type="component" value="Unassembled WGS sequence"/>
</dbReference>
<sequence>MEKAVGGEQWGGGYGGFGYQGQPQWAPDAGRRRTSPALVVAIVAIVLLVAAISVLGTLLWFGSGNSSTQSAAATSTQFVTAEAEPDSADSASTMPVVEPAAPAPAPAVPSTPAGAYQCSSLGGGPFARAGAGSSATSCPFASSVRDSYLASGAGGGAATISAHSPVTGTSYTMYCAPAGTNVVQCTGGNNAVVYIY</sequence>
<feature type="compositionally biased region" description="Low complexity" evidence="1">
    <location>
        <begin position="77"/>
        <end position="100"/>
    </location>
</feature>
<name>A0A921F3I4_9ACTN</name>
<accession>A0A921F3I4</accession>
<organism evidence="3 4">
    <name type="scientific">Dietzia timorensis</name>
    <dbReference type="NCBI Taxonomy" id="499555"/>
    <lineage>
        <taxon>Bacteria</taxon>
        <taxon>Bacillati</taxon>
        <taxon>Actinomycetota</taxon>
        <taxon>Actinomycetes</taxon>
        <taxon>Mycobacteriales</taxon>
        <taxon>Dietziaceae</taxon>
        <taxon>Dietzia</taxon>
    </lineage>
</organism>